<dbReference type="SUPFAM" id="SSF46894">
    <property type="entry name" value="C-terminal effector domain of the bipartite response regulators"/>
    <property type="match status" value="1"/>
</dbReference>
<accession>A0A7X2HA79</accession>
<dbReference type="Pfam" id="PF13191">
    <property type="entry name" value="AAA_16"/>
    <property type="match status" value="1"/>
</dbReference>
<dbReference type="InterPro" id="IPR000719">
    <property type="entry name" value="Prot_kinase_dom"/>
</dbReference>
<dbReference type="Gene3D" id="3.30.450.40">
    <property type="match status" value="1"/>
</dbReference>
<evidence type="ECO:0000256" key="2">
    <source>
        <dbReference type="ARBA" id="ARBA00023163"/>
    </source>
</evidence>
<evidence type="ECO:0000259" key="4">
    <source>
        <dbReference type="PROSITE" id="PS50043"/>
    </source>
</evidence>
<dbReference type="GO" id="GO:0005524">
    <property type="term" value="F:ATP binding"/>
    <property type="evidence" value="ECO:0007669"/>
    <property type="project" value="InterPro"/>
</dbReference>
<comment type="caution">
    <text evidence="5">The sequence shown here is derived from an EMBL/GenBank/DDBJ whole genome shotgun (WGS) entry which is preliminary data.</text>
</comment>
<evidence type="ECO:0000259" key="3">
    <source>
        <dbReference type="PROSITE" id="PS50011"/>
    </source>
</evidence>
<feature type="domain" description="Protein kinase" evidence="3">
    <location>
        <begin position="1"/>
        <end position="170"/>
    </location>
</feature>
<dbReference type="PANTHER" id="PTHR43642">
    <property type="entry name" value="HYBRID SIGNAL TRANSDUCTION HISTIDINE KINASE G"/>
    <property type="match status" value="1"/>
</dbReference>
<keyword evidence="1" id="KW-0805">Transcription regulation</keyword>
<dbReference type="PROSITE" id="PS50011">
    <property type="entry name" value="PROTEIN_KINASE_DOM"/>
    <property type="match status" value="1"/>
</dbReference>
<dbReference type="GO" id="GO:0045892">
    <property type="term" value="P:negative regulation of DNA-templated transcription"/>
    <property type="evidence" value="ECO:0007669"/>
    <property type="project" value="UniProtKB-ARBA"/>
</dbReference>
<dbReference type="PROSITE" id="PS00622">
    <property type="entry name" value="HTH_LUXR_1"/>
    <property type="match status" value="1"/>
</dbReference>
<dbReference type="Pfam" id="PF00069">
    <property type="entry name" value="Pkinase"/>
    <property type="match status" value="1"/>
</dbReference>
<sequence>MSLADSIKLKGLLNGTHMELAAFLHRAIALTKLVQSAHKGNTIIGNLSPASVRFQQDLQLAILTEDRKMDYAYLSPEQLGRLNRAPDERSDLYALGIIFYEMLAGRLPFQAESAEEWIHVHMAVLPKPIREQRPELAGPLDNMLLKLLSKSPEERYQSAYGLLADLQRCVLSWNEAGEILPFEIASTDRNSRFRLPQMLFGREQEAEALREAFELACVGASAFVLVAGHAGSGKTALISELKLPTRREGGQFIAGKCDLMNREIPFSPILQALRRLLRQVWSESPERLAQLRLQMVEALGLGAGVITEFLPEAAKLLGASPSVEPLPPAEAAVRFRRLLPIFIKTFAGREHPLVLFLDDLQWADPDTLDVLHVLATDRALHGLLVIGAFRLETTQERMDSGDEYAAAALWFKQMLSLQQADMALRVQHITLNSLTYVDVRRFLSHILNENTARVRLLAESLYHRTEGNPLFLHRFLDSLYREHKLVFDQEQAIWTWDMAAVTELPEDPDILHFIERRIRLLPEKTVSLLGIAAALGHHFHVATVALVSGQSIPDMLDLLRPAEDQGLISREDGIVEGESEDIGYAFLHDRVQQAAYQTVSDDEQASLHLAIGRAMYQNEREDAQKYSIFDKVYHLNLGYMLMTDQAERIELAKLNLQAGLKSKATTAFAAAMYFLETGLHLIGENEAVPGSLAYQLMLELPECEYMCGYTERASALLERLMARTTDLVERSRIYLIRISMYTYLTKDELAVNVGRQALAEFGWKLPVKYSKAGILKEVAMTQTALYKMRHELPYLPLNNDPHYKALSDLVMAIATSVFTLSLELSAILFSRFVRFGLKHGNNEAFAYILAGYGLVILRNKWSFTHLGLQYIETAFLLAASFESVDLHCRLYYIRGLARLQQNPKEGLEHLEQSIHYGMESANLTFVSIAMLTSTTTHIGNLYALSARITDYEARSQKLVDDVTLNIFRIARGYVAQLQGEVGDNDEVIIPLQSNRSQGTLNNEVYYICTCQIEIAYLAGRYREALEWVEQGKFNTFRQTRMQVRKQHVYHSLSLAALYAEAPQEERKSIRKKLSKQLRSMQHWSGYFGHGSSAYLLLLAELQRIDGKWAGAAKGYEVAINAARKEGYGMMEAIAYELASMFYQAAGSVGGAEILMADACNAYSQWGATVKVEQLKKQYPNLPVSTTELKEERKVAEAALEAKPAQANPDRVAFMDDGKVFLRRISEWAGSVGDQDMFTPFLESALRYSGAVQGYVLNGHEEVFRIEAQSMSNKVLPEELGFAESIVRSVIMTGEPILLANASHSSFAADPAIQRNLSKSILCMPVLFPGSVLPSVLYLENNLISGAFTKEGLEVLDFMITRMVYLKSLQESRIGMISDELTATTETSKLLVDPLTLRETEILYSLSDGLSNKEIADRFGITEGTVKSHVFRLYGKLGVKRRSQAISRARELQLVE</sequence>
<dbReference type="InterPro" id="IPR016032">
    <property type="entry name" value="Sig_transdc_resp-reg_C-effctor"/>
</dbReference>
<dbReference type="SUPFAM" id="SSF56112">
    <property type="entry name" value="Protein kinase-like (PK-like)"/>
    <property type="match status" value="1"/>
</dbReference>
<dbReference type="SUPFAM" id="SSF55781">
    <property type="entry name" value="GAF domain-like"/>
    <property type="match status" value="1"/>
</dbReference>
<dbReference type="InterPro" id="IPR000792">
    <property type="entry name" value="Tscrpt_reg_LuxR_C"/>
</dbReference>
<keyword evidence="2" id="KW-0804">Transcription</keyword>
<dbReference type="InterPro" id="IPR029016">
    <property type="entry name" value="GAF-like_dom_sf"/>
</dbReference>
<gene>
    <name evidence="5" type="ORF">GJB61_25230</name>
</gene>
<dbReference type="SMART" id="SM00421">
    <property type="entry name" value="HTH_LUXR"/>
    <property type="match status" value="1"/>
</dbReference>
<dbReference type="PANTHER" id="PTHR43642:SF1">
    <property type="entry name" value="HYBRID SIGNAL TRANSDUCTION HISTIDINE KINASE G"/>
    <property type="match status" value="1"/>
</dbReference>
<dbReference type="InterPro" id="IPR053159">
    <property type="entry name" value="Hybrid_Histidine_Kinase"/>
</dbReference>
<dbReference type="Gene3D" id="1.10.10.10">
    <property type="entry name" value="Winged helix-like DNA-binding domain superfamily/Winged helix DNA-binding domain"/>
    <property type="match status" value="1"/>
</dbReference>
<dbReference type="InterPro" id="IPR036388">
    <property type="entry name" value="WH-like_DNA-bd_sf"/>
</dbReference>
<dbReference type="GO" id="GO:0003677">
    <property type="term" value="F:DNA binding"/>
    <property type="evidence" value="ECO:0007669"/>
    <property type="project" value="InterPro"/>
</dbReference>
<organism evidence="5 6">
    <name type="scientific">Paenibacillus monticola</name>
    <dbReference type="NCBI Taxonomy" id="2666075"/>
    <lineage>
        <taxon>Bacteria</taxon>
        <taxon>Bacillati</taxon>
        <taxon>Bacillota</taxon>
        <taxon>Bacilli</taxon>
        <taxon>Bacillales</taxon>
        <taxon>Paenibacillaceae</taxon>
        <taxon>Paenibacillus</taxon>
    </lineage>
</organism>
<dbReference type="Proteomes" id="UP000463051">
    <property type="component" value="Unassembled WGS sequence"/>
</dbReference>
<evidence type="ECO:0000256" key="1">
    <source>
        <dbReference type="ARBA" id="ARBA00023015"/>
    </source>
</evidence>
<name>A0A7X2HA79_9BACL</name>
<dbReference type="Gene3D" id="3.40.50.300">
    <property type="entry name" value="P-loop containing nucleotide triphosphate hydrolases"/>
    <property type="match status" value="1"/>
</dbReference>
<keyword evidence="6" id="KW-1185">Reference proteome</keyword>
<dbReference type="InterPro" id="IPR027417">
    <property type="entry name" value="P-loop_NTPase"/>
</dbReference>
<dbReference type="SUPFAM" id="SSF52540">
    <property type="entry name" value="P-loop containing nucleoside triphosphate hydrolases"/>
    <property type="match status" value="1"/>
</dbReference>
<dbReference type="GO" id="GO:0004672">
    <property type="term" value="F:protein kinase activity"/>
    <property type="evidence" value="ECO:0007669"/>
    <property type="project" value="InterPro"/>
</dbReference>
<dbReference type="InterPro" id="IPR011009">
    <property type="entry name" value="Kinase-like_dom_sf"/>
</dbReference>
<feature type="domain" description="HTH luxR-type" evidence="4">
    <location>
        <begin position="1387"/>
        <end position="1452"/>
    </location>
</feature>
<dbReference type="PRINTS" id="PR00038">
    <property type="entry name" value="HTHLUXR"/>
</dbReference>
<protein>
    <submittedName>
        <fullName evidence="5">AAA family ATPase</fullName>
    </submittedName>
</protein>
<dbReference type="Pfam" id="PF00196">
    <property type="entry name" value="GerE"/>
    <property type="match status" value="1"/>
</dbReference>
<dbReference type="RefSeq" id="WP_154121777.1">
    <property type="nucleotide sequence ID" value="NZ_WJXB01000013.1"/>
</dbReference>
<dbReference type="EMBL" id="WJXB01000013">
    <property type="protein sequence ID" value="MRN56280.1"/>
    <property type="molecule type" value="Genomic_DNA"/>
</dbReference>
<dbReference type="PROSITE" id="PS50043">
    <property type="entry name" value="HTH_LUXR_2"/>
    <property type="match status" value="1"/>
</dbReference>
<dbReference type="Gene3D" id="1.10.510.10">
    <property type="entry name" value="Transferase(Phosphotransferase) domain 1"/>
    <property type="match status" value="1"/>
</dbReference>
<reference evidence="5 6" key="1">
    <citation type="submission" date="2019-11" db="EMBL/GenBank/DDBJ databases">
        <title>Paenibacillus monticola sp. nov., a novel PGPR strain isolated from mountain sample in China.</title>
        <authorList>
            <person name="Zhao Q."/>
            <person name="Li H.-P."/>
            <person name="Zhang J.-L."/>
        </authorList>
    </citation>
    <scope>NUCLEOTIDE SEQUENCE [LARGE SCALE GENOMIC DNA]</scope>
    <source>
        <strain evidence="5 6">LC-T2</strain>
    </source>
</reference>
<evidence type="ECO:0000313" key="6">
    <source>
        <dbReference type="Proteomes" id="UP000463051"/>
    </source>
</evidence>
<dbReference type="CDD" id="cd06170">
    <property type="entry name" value="LuxR_C_like"/>
    <property type="match status" value="1"/>
</dbReference>
<evidence type="ECO:0000313" key="5">
    <source>
        <dbReference type="EMBL" id="MRN56280.1"/>
    </source>
</evidence>
<dbReference type="InterPro" id="IPR041664">
    <property type="entry name" value="AAA_16"/>
</dbReference>
<proteinExistence type="predicted"/>